<keyword evidence="3" id="KW-1185">Reference proteome</keyword>
<keyword evidence="1" id="KW-0732">Signal</keyword>
<organism evidence="2 3">
    <name type="scientific">Pedobacter segetis</name>
    <dbReference type="NCBI Taxonomy" id="2793069"/>
    <lineage>
        <taxon>Bacteria</taxon>
        <taxon>Pseudomonadati</taxon>
        <taxon>Bacteroidota</taxon>
        <taxon>Sphingobacteriia</taxon>
        <taxon>Sphingobacteriales</taxon>
        <taxon>Sphingobacteriaceae</taxon>
        <taxon>Pedobacter</taxon>
    </lineage>
</organism>
<feature type="signal peptide" evidence="1">
    <location>
        <begin position="1"/>
        <end position="22"/>
    </location>
</feature>
<feature type="chain" id="PRO_5046580414" description="Outer membrane protein beta-barrel domain-containing protein" evidence="1">
    <location>
        <begin position="23"/>
        <end position="222"/>
    </location>
</feature>
<accession>A0ABS1BGC5</accession>
<sequence length="222" mass="25276">MRKTYRKILTPLLCTIYAAAFAQTSKDSIKYSFQKRESISLETFYANHGTGDLSGLMIAIGYKHQFRSRLSFYTNLAFTVNSADDFSYRSISQPPNTIDKTVALHFVTAGLQTSPTLFYTLLKSKKQQLNIGAGTIIRFQNTSLPEKYGYGYDNSQDRQPSYKIYKTHPTTLSIGYQFALDYKYLITNKMEYGLKGFYQNDTNSDLIVGVGLTFARKFSFAK</sequence>
<dbReference type="Proteomes" id="UP000660024">
    <property type="component" value="Unassembled WGS sequence"/>
</dbReference>
<evidence type="ECO:0000313" key="3">
    <source>
        <dbReference type="Proteomes" id="UP000660024"/>
    </source>
</evidence>
<reference evidence="2 3" key="1">
    <citation type="submission" date="2020-12" db="EMBL/GenBank/DDBJ databases">
        <title>Bacterial novel species Pedobacter sp. SD-b isolated from soil.</title>
        <authorList>
            <person name="Jung H.-Y."/>
        </authorList>
    </citation>
    <scope>NUCLEOTIDE SEQUENCE [LARGE SCALE GENOMIC DNA]</scope>
    <source>
        <strain evidence="2 3">SD-b</strain>
    </source>
</reference>
<comment type="caution">
    <text evidence="2">The sequence shown here is derived from an EMBL/GenBank/DDBJ whole genome shotgun (WGS) entry which is preliminary data.</text>
</comment>
<dbReference type="RefSeq" id="WP_200584705.1">
    <property type="nucleotide sequence ID" value="NZ_JAEHFY010000003.1"/>
</dbReference>
<evidence type="ECO:0000313" key="2">
    <source>
        <dbReference type="EMBL" id="MBK0381923.1"/>
    </source>
</evidence>
<evidence type="ECO:0008006" key="4">
    <source>
        <dbReference type="Google" id="ProtNLM"/>
    </source>
</evidence>
<gene>
    <name evidence="2" type="ORF">I5M32_03040</name>
</gene>
<dbReference type="EMBL" id="JAEHFY010000003">
    <property type="protein sequence ID" value="MBK0381923.1"/>
    <property type="molecule type" value="Genomic_DNA"/>
</dbReference>
<name>A0ABS1BGC5_9SPHI</name>
<protein>
    <recommendedName>
        <fullName evidence="4">Outer membrane protein beta-barrel domain-containing protein</fullName>
    </recommendedName>
</protein>
<proteinExistence type="predicted"/>
<evidence type="ECO:0000256" key="1">
    <source>
        <dbReference type="SAM" id="SignalP"/>
    </source>
</evidence>